<evidence type="ECO:0000256" key="3">
    <source>
        <dbReference type="ARBA" id="ARBA00022692"/>
    </source>
</evidence>
<feature type="transmembrane region" description="Helical" evidence="10">
    <location>
        <begin position="203"/>
        <end position="221"/>
    </location>
</feature>
<feature type="compositionally biased region" description="Basic and acidic residues" evidence="9">
    <location>
        <begin position="451"/>
        <end position="460"/>
    </location>
</feature>
<dbReference type="InterPro" id="IPR051359">
    <property type="entry name" value="CaCA_antiporter"/>
</dbReference>
<organism evidence="13">
    <name type="scientific">Tetraselmis chuii</name>
    <dbReference type="NCBI Taxonomy" id="63592"/>
    <lineage>
        <taxon>Eukaryota</taxon>
        <taxon>Viridiplantae</taxon>
        <taxon>Chlorophyta</taxon>
        <taxon>core chlorophytes</taxon>
        <taxon>Chlorodendrophyceae</taxon>
        <taxon>Chlorodendrales</taxon>
        <taxon>Chlorodendraceae</taxon>
        <taxon>Tetraselmis</taxon>
    </lineage>
</organism>
<comment type="subcellular location">
    <subcellularLocation>
        <location evidence="1">Membrane</location>
        <topology evidence="1">Multi-pass membrane protein</topology>
    </subcellularLocation>
</comment>
<evidence type="ECO:0000256" key="7">
    <source>
        <dbReference type="ARBA" id="ARBA00023201"/>
    </source>
</evidence>
<dbReference type="EMBL" id="HBGG01014139">
    <property type="protein sequence ID" value="CAD9205004.1"/>
    <property type="molecule type" value="Transcribed_RNA"/>
</dbReference>
<keyword evidence="6 10" id="KW-0472">Membrane</keyword>
<evidence type="ECO:0000256" key="4">
    <source>
        <dbReference type="ARBA" id="ARBA00022989"/>
    </source>
</evidence>
<dbReference type="GO" id="GO:0006814">
    <property type="term" value="P:sodium ion transport"/>
    <property type="evidence" value="ECO:0007669"/>
    <property type="project" value="UniProtKB-KW"/>
</dbReference>
<accession>A0A7S1X245</accession>
<evidence type="ECO:0000256" key="10">
    <source>
        <dbReference type="SAM" id="Phobius"/>
    </source>
</evidence>
<dbReference type="GO" id="GO:0016020">
    <property type="term" value="C:membrane"/>
    <property type="evidence" value="ECO:0007669"/>
    <property type="project" value="UniProtKB-SubCell"/>
</dbReference>
<keyword evidence="4 10" id="KW-1133">Transmembrane helix</keyword>
<evidence type="ECO:0000256" key="11">
    <source>
        <dbReference type="SAM" id="SignalP"/>
    </source>
</evidence>
<keyword evidence="2" id="KW-0813">Transport</keyword>
<dbReference type="GO" id="GO:0008324">
    <property type="term" value="F:monoatomic cation transmembrane transporter activity"/>
    <property type="evidence" value="ECO:0007669"/>
    <property type="project" value="TreeGrafter"/>
</dbReference>
<evidence type="ECO:0000256" key="9">
    <source>
        <dbReference type="SAM" id="MobiDB-lite"/>
    </source>
</evidence>
<feature type="transmembrane region" description="Helical" evidence="10">
    <location>
        <begin position="568"/>
        <end position="586"/>
    </location>
</feature>
<keyword evidence="7" id="KW-0406">Ion transport</keyword>
<feature type="region of interest" description="Disordered" evidence="9">
    <location>
        <begin position="397"/>
        <end position="479"/>
    </location>
</feature>
<feature type="domain" description="Sodium/calcium exchanger membrane region" evidence="12">
    <location>
        <begin position="102"/>
        <end position="241"/>
    </location>
</feature>
<keyword evidence="7" id="KW-0739">Sodium transport</keyword>
<feature type="region of interest" description="Disordered" evidence="9">
    <location>
        <begin position="262"/>
        <end position="315"/>
    </location>
</feature>
<comment type="similarity">
    <text evidence="8">Belongs to the Ca(2+):cation antiporter (CaCA) (TC 2.A.19) family. Cation/calcium exchanger (CCX) subfamily.</text>
</comment>
<feature type="transmembrane region" description="Helical" evidence="10">
    <location>
        <begin position="659"/>
        <end position="678"/>
    </location>
</feature>
<dbReference type="Pfam" id="PF01699">
    <property type="entry name" value="Na_Ca_ex"/>
    <property type="match status" value="2"/>
</dbReference>
<feature type="transmembrane region" description="Helical" evidence="10">
    <location>
        <begin position="740"/>
        <end position="760"/>
    </location>
</feature>
<keyword evidence="5" id="KW-0915">Sodium</keyword>
<evidence type="ECO:0000313" key="13">
    <source>
        <dbReference type="EMBL" id="CAD9205004.1"/>
    </source>
</evidence>
<dbReference type="Gene3D" id="1.20.1420.30">
    <property type="entry name" value="NCX, central ion-binding region"/>
    <property type="match status" value="2"/>
</dbReference>
<name>A0A7S1X245_9CHLO</name>
<feature type="compositionally biased region" description="Basic and acidic residues" evidence="9">
    <location>
        <begin position="265"/>
        <end position="274"/>
    </location>
</feature>
<evidence type="ECO:0000256" key="8">
    <source>
        <dbReference type="ARBA" id="ARBA00038187"/>
    </source>
</evidence>
<feature type="transmembrane region" description="Helical" evidence="10">
    <location>
        <begin position="623"/>
        <end position="647"/>
    </location>
</feature>
<proteinExistence type="inferred from homology"/>
<dbReference type="PANTHER" id="PTHR12266:SF0">
    <property type="entry name" value="MITOCHONDRIAL SODIUM_CALCIUM EXCHANGER PROTEIN"/>
    <property type="match status" value="1"/>
</dbReference>
<feature type="transmembrane region" description="Helical" evidence="10">
    <location>
        <begin position="166"/>
        <end position="191"/>
    </location>
</feature>
<evidence type="ECO:0000256" key="2">
    <source>
        <dbReference type="ARBA" id="ARBA00022448"/>
    </source>
</evidence>
<evidence type="ECO:0000256" key="1">
    <source>
        <dbReference type="ARBA" id="ARBA00004141"/>
    </source>
</evidence>
<feature type="chain" id="PRO_5031376368" description="Sodium/calcium exchanger membrane region domain-containing protein" evidence="11">
    <location>
        <begin position="28"/>
        <end position="791"/>
    </location>
</feature>
<feature type="domain" description="Sodium/calcium exchanger membrane region" evidence="12">
    <location>
        <begin position="636"/>
        <end position="785"/>
    </location>
</feature>
<dbReference type="PANTHER" id="PTHR12266">
    <property type="entry name" value="NA+/CA2+ K+ INDEPENDENT EXCHANGER"/>
    <property type="match status" value="1"/>
</dbReference>
<reference evidence="13" key="1">
    <citation type="submission" date="2021-01" db="EMBL/GenBank/DDBJ databases">
        <authorList>
            <person name="Corre E."/>
            <person name="Pelletier E."/>
            <person name="Niang G."/>
            <person name="Scheremetjew M."/>
            <person name="Finn R."/>
            <person name="Kale V."/>
            <person name="Holt S."/>
            <person name="Cochrane G."/>
            <person name="Meng A."/>
            <person name="Brown T."/>
            <person name="Cohen L."/>
        </authorList>
    </citation>
    <scope>NUCLEOTIDE SEQUENCE</scope>
    <source>
        <strain evidence="13">PLY429</strain>
    </source>
</reference>
<feature type="signal peptide" evidence="11">
    <location>
        <begin position="1"/>
        <end position="27"/>
    </location>
</feature>
<dbReference type="InterPro" id="IPR044880">
    <property type="entry name" value="NCX_ion-bd_dom_sf"/>
</dbReference>
<protein>
    <recommendedName>
        <fullName evidence="12">Sodium/calcium exchanger membrane region domain-containing protein</fullName>
    </recommendedName>
</protein>
<sequence length="791" mass="84088">MPALCPAPVSLAVLAVVTTALLPLVRAEVAGSLDHVSSGFTTTVAKEEELPCEGFRNQTTTAGKCSYIQRHCDEEGLWKPLSLYYCNAVPNGLGVTLLLANGLWLFVLFQALGSTADNFFSPILTQLSQDLGLPPRFAGVTFLALGNGAPDLSSTILAISSGDYNLALGALTGAGMFVGTCVAGACIITANGAKCRGALIRDVTGYAGAIVTVVLFMLDGYVSYLEVAALCIIYIVFMFSVLGADLWHRLVHLKKYPEVPPPRGGDMELAHTPDSDSQASGRRTPQEAEEAAGPSASQVTAALDEQHDSVESPPRIDYAHMKPARYRDLAWATLAKSKSFFKREPSLTALREQLYAAGDLSESFMHQDSSILRWTQSIAEEVIPEDHPGQRLLDEELRESDSDIDSESQASAYAPPSLAQGVGGGSSSAGTPDFVPHAPASMPDGHPASKRSVDGHRTPTSERSLSGWQRRPGLDAEEPSGPVWASFVASQGEDGEVAWGTRQPWHAAAAERMWGIAQELGRGLFIEGLEEVREMGVFGKVTLALLLPFTLAQRATIPIIVAEAYSRAWLLVSITLCPVWMAYTLGCWHMPPVLWAATLSVALGLAVLAGLTSSRDVPPEWNCGCRILIGAALMCTAGFIVAATWIAFVAQELVAMLQFFGRLSGVSSAVLGLTVLAWGNSIGDLSTNIAMAKRGLSNMALTACFAGPLFNLLVGCGLGFARWLSANGKSAVPARLDSSVVVGCVFIVLNCGSIVLKGVLNRGVIPRSFGYFMIAVYALYVATSLALLFLL</sequence>
<gene>
    <name evidence="13" type="ORF">TCHU04912_LOCUS7239</name>
</gene>
<feature type="transmembrane region" description="Helical" evidence="10">
    <location>
        <begin position="769"/>
        <end position="790"/>
    </location>
</feature>
<dbReference type="AlphaFoldDB" id="A0A7S1X245"/>
<feature type="transmembrane region" description="Helical" evidence="10">
    <location>
        <begin position="93"/>
        <end position="116"/>
    </location>
</feature>
<keyword evidence="3 10" id="KW-0812">Transmembrane</keyword>
<feature type="transmembrane region" description="Helical" evidence="10">
    <location>
        <begin position="699"/>
        <end position="720"/>
    </location>
</feature>
<evidence type="ECO:0000259" key="12">
    <source>
        <dbReference type="Pfam" id="PF01699"/>
    </source>
</evidence>
<evidence type="ECO:0000256" key="6">
    <source>
        <dbReference type="ARBA" id="ARBA00023136"/>
    </source>
</evidence>
<keyword evidence="11" id="KW-0732">Signal</keyword>
<evidence type="ECO:0000256" key="5">
    <source>
        <dbReference type="ARBA" id="ARBA00023053"/>
    </source>
</evidence>
<feature type="transmembrane region" description="Helical" evidence="10">
    <location>
        <begin position="227"/>
        <end position="247"/>
    </location>
</feature>
<feature type="transmembrane region" description="Helical" evidence="10">
    <location>
        <begin position="592"/>
        <end position="611"/>
    </location>
</feature>
<dbReference type="InterPro" id="IPR004837">
    <property type="entry name" value="NaCa_Exmemb"/>
</dbReference>